<dbReference type="PROSITE" id="PS50883">
    <property type="entry name" value="EAL"/>
    <property type="match status" value="1"/>
</dbReference>
<dbReference type="AlphaFoldDB" id="A0A1I1T506"/>
<dbReference type="PANTHER" id="PTHR33121:SF70">
    <property type="entry name" value="SIGNALING PROTEIN YKOW"/>
    <property type="match status" value="1"/>
</dbReference>
<dbReference type="RefSeq" id="WP_245766229.1">
    <property type="nucleotide sequence ID" value="NZ_FOMW01000001.1"/>
</dbReference>
<dbReference type="SUPFAM" id="SSF141868">
    <property type="entry name" value="EAL domain-like"/>
    <property type="match status" value="1"/>
</dbReference>
<sequence>MVVTQRKRALADVPPGSEDPISFAVSQRDKTTLAMVREAIAHQQTLLAYQPVMRADVSRVGFYEGLIRILDVTGRVIPASDFIDVVEDTETGREIDVLALRMGLQTLRENRGLRLSINMSARSIGYQPWSRTLRRALNLDATIGERLILEITERSAMTVPELVAPFMADLQRHGVCFAMDDFGAGQTALRYFKDFDFDMIKIDGEFIRGIAETPDNRVLTAALVSIARHFDMVTVAESVENAADAEVLVKMGVDCLQGHLFAAPTTRPHWSRETT</sequence>
<proteinExistence type="predicted"/>
<dbReference type="Gene3D" id="3.20.20.450">
    <property type="entry name" value="EAL domain"/>
    <property type="match status" value="1"/>
</dbReference>
<dbReference type="GO" id="GO:0071111">
    <property type="term" value="F:cyclic-guanylate-specific phosphodiesterase activity"/>
    <property type="evidence" value="ECO:0007669"/>
    <property type="project" value="InterPro"/>
</dbReference>
<protein>
    <submittedName>
        <fullName evidence="2">EAL domain, c-di-GMP-specific phosphodiesterase class I (Or its enzymatically inactive variant)</fullName>
    </submittedName>
</protein>
<name>A0A1I1T506_9RHOB</name>
<dbReference type="CDD" id="cd01948">
    <property type="entry name" value="EAL"/>
    <property type="match status" value="1"/>
</dbReference>
<dbReference type="EMBL" id="FOMW01000001">
    <property type="protein sequence ID" value="SFD53669.1"/>
    <property type="molecule type" value="Genomic_DNA"/>
</dbReference>
<gene>
    <name evidence="2" type="ORF">SAMN04488523_101276</name>
</gene>
<dbReference type="PANTHER" id="PTHR33121">
    <property type="entry name" value="CYCLIC DI-GMP PHOSPHODIESTERASE PDEF"/>
    <property type="match status" value="1"/>
</dbReference>
<dbReference type="Pfam" id="PF00563">
    <property type="entry name" value="EAL"/>
    <property type="match status" value="1"/>
</dbReference>
<dbReference type="Proteomes" id="UP000198977">
    <property type="component" value="Unassembled WGS sequence"/>
</dbReference>
<evidence type="ECO:0000259" key="1">
    <source>
        <dbReference type="PROSITE" id="PS50883"/>
    </source>
</evidence>
<keyword evidence="3" id="KW-1185">Reference proteome</keyword>
<organism evidence="2 3">
    <name type="scientific">Sulfitobacter brevis</name>
    <dbReference type="NCBI Taxonomy" id="74348"/>
    <lineage>
        <taxon>Bacteria</taxon>
        <taxon>Pseudomonadati</taxon>
        <taxon>Pseudomonadota</taxon>
        <taxon>Alphaproteobacteria</taxon>
        <taxon>Rhodobacterales</taxon>
        <taxon>Roseobacteraceae</taxon>
        <taxon>Sulfitobacter</taxon>
    </lineage>
</organism>
<dbReference type="InterPro" id="IPR001633">
    <property type="entry name" value="EAL_dom"/>
</dbReference>
<dbReference type="STRING" id="74348.SAMN04488523_101276"/>
<accession>A0A1I1T506</accession>
<feature type="domain" description="EAL" evidence="1">
    <location>
        <begin position="29"/>
        <end position="275"/>
    </location>
</feature>
<dbReference type="SMART" id="SM00052">
    <property type="entry name" value="EAL"/>
    <property type="match status" value="1"/>
</dbReference>
<dbReference type="InterPro" id="IPR050706">
    <property type="entry name" value="Cyclic-di-GMP_PDE-like"/>
</dbReference>
<dbReference type="InterPro" id="IPR035919">
    <property type="entry name" value="EAL_sf"/>
</dbReference>
<evidence type="ECO:0000313" key="3">
    <source>
        <dbReference type="Proteomes" id="UP000198977"/>
    </source>
</evidence>
<evidence type="ECO:0000313" key="2">
    <source>
        <dbReference type="EMBL" id="SFD53669.1"/>
    </source>
</evidence>
<reference evidence="2 3" key="1">
    <citation type="submission" date="2016-10" db="EMBL/GenBank/DDBJ databases">
        <authorList>
            <person name="de Groot N.N."/>
        </authorList>
    </citation>
    <scope>NUCLEOTIDE SEQUENCE [LARGE SCALE GENOMIC DNA]</scope>
    <source>
        <strain evidence="2 3">DSM 11443</strain>
    </source>
</reference>